<feature type="signal peptide" evidence="2">
    <location>
        <begin position="1"/>
        <end position="19"/>
    </location>
</feature>
<proteinExistence type="predicted"/>
<dbReference type="InterPro" id="IPR008139">
    <property type="entry name" value="SaposinB_dom"/>
</dbReference>
<keyword evidence="5" id="KW-1185">Reference proteome</keyword>
<dbReference type="AlphaFoldDB" id="A0AA39IRK5"/>
<evidence type="ECO:0000256" key="1">
    <source>
        <dbReference type="ARBA" id="ARBA00023157"/>
    </source>
</evidence>
<dbReference type="InterPro" id="IPR008138">
    <property type="entry name" value="SapB_2"/>
</dbReference>
<evidence type="ECO:0000313" key="5">
    <source>
        <dbReference type="Proteomes" id="UP001175271"/>
    </source>
</evidence>
<dbReference type="SUPFAM" id="SSF47862">
    <property type="entry name" value="Saposin"/>
    <property type="match status" value="1"/>
</dbReference>
<accession>A0AA39IRK5</accession>
<dbReference type="PROSITE" id="PS50015">
    <property type="entry name" value="SAP_B"/>
    <property type="match status" value="1"/>
</dbReference>
<dbReference type="InterPro" id="IPR011001">
    <property type="entry name" value="Saposin-like"/>
</dbReference>
<feature type="domain" description="Saposin B-type" evidence="3">
    <location>
        <begin position="19"/>
        <end position="98"/>
    </location>
</feature>
<dbReference type="SMART" id="SM00741">
    <property type="entry name" value="SapB"/>
    <property type="match status" value="1"/>
</dbReference>
<keyword evidence="1" id="KW-1015">Disulfide bond</keyword>
<evidence type="ECO:0000256" key="2">
    <source>
        <dbReference type="SAM" id="SignalP"/>
    </source>
</evidence>
<protein>
    <recommendedName>
        <fullName evidence="3">Saposin B-type domain-containing protein</fullName>
    </recommendedName>
</protein>
<keyword evidence="2" id="KW-0732">Signal</keyword>
<dbReference type="Gene3D" id="1.10.225.10">
    <property type="entry name" value="Saposin-like"/>
    <property type="match status" value="1"/>
</dbReference>
<gene>
    <name evidence="4" type="ORF">QR680_010681</name>
</gene>
<dbReference type="EMBL" id="JAUCMV010000001">
    <property type="protein sequence ID" value="KAK0428217.1"/>
    <property type="molecule type" value="Genomic_DNA"/>
</dbReference>
<organism evidence="4 5">
    <name type="scientific">Steinernema hermaphroditum</name>
    <dbReference type="NCBI Taxonomy" id="289476"/>
    <lineage>
        <taxon>Eukaryota</taxon>
        <taxon>Metazoa</taxon>
        <taxon>Ecdysozoa</taxon>
        <taxon>Nematoda</taxon>
        <taxon>Chromadorea</taxon>
        <taxon>Rhabditida</taxon>
        <taxon>Tylenchina</taxon>
        <taxon>Panagrolaimomorpha</taxon>
        <taxon>Strongyloidoidea</taxon>
        <taxon>Steinernematidae</taxon>
        <taxon>Steinernema</taxon>
    </lineage>
</organism>
<feature type="chain" id="PRO_5041347634" description="Saposin B-type domain-containing protein" evidence="2">
    <location>
        <begin position="20"/>
        <end position="98"/>
    </location>
</feature>
<comment type="caution">
    <text evidence="4">The sequence shown here is derived from an EMBL/GenBank/DDBJ whole genome shotgun (WGS) entry which is preliminary data.</text>
</comment>
<reference evidence="4" key="1">
    <citation type="submission" date="2023-06" db="EMBL/GenBank/DDBJ databases">
        <title>Genomic analysis of the entomopathogenic nematode Steinernema hermaphroditum.</title>
        <authorList>
            <person name="Schwarz E.M."/>
            <person name="Heppert J.K."/>
            <person name="Baniya A."/>
            <person name="Schwartz H.T."/>
            <person name="Tan C.-H."/>
            <person name="Antoshechkin I."/>
            <person name="Sternberg P.W."/>
            <person name="Goodrich-Blair H."/>
            <person name="Dillman A.R."/>
        </authorList>
    </citation>
    <scope>NUCLEOTIDE SEQUENCE</scope>
    <source>
        <strain evidence="4">PS9179</strain>
        <tissue evidence="4">Whole animal</tissue>
    </source>
</reference>
<sequence length="98" mass="10577">MKSLLALVSLIYLAVVSEASVGCDICIGLAAGLEKAINDGEQADIDEANKICDKLTKGKEVLDVLCISIVDNSIKYIVDAINHEETPQKVCEQIRICK</sequence>
<evidence type="ECO:0000259" key="3">
    <source>
        <dbReference type="PROSITE" id="PS50015"/>
    </source>
</evidence>
<name>A0AA39IRK5_9BILA</name>
<dbReference type="Proteomes" id="UP001175271">
    <property type="component" value="Unassembled WGS sequence"/>
</dbReference>
<dbReference type="Pfam" id="PF03489">
    <property type="entry name" value="SapB_2"/>
    <property type="match status" value="1"/>
</dbReference>
<evidence type="ECO:0000313" key="4">
    <source>
        <dbReference type="EMBL" id="KAK0428217.1"/>
    </source>
</evidence>